<organism evidence="2 3">
    <name type="scientific">Leptospira gomenensis</name>
    <dbReference type="NCBI Taxonomy" id="2484974"/>
    <lineage>
        <taxon>Bacteria</taxon>
        <taxon>Pseudomonadati</taxon>
        <taxon>Spirochaetota</taxon>
        <taxon>Spirochaetia</taxon>
        <taxon>Leptospirales</taxon>
        <taxon>Leptospiraceae</taxon>
        <taxon>Leptospira</taxon>
    </lineage>
</organism>
<gene>
    <name evidence="2" type="ORF">EHQ17_03805</name>
</gene>
<feature type="transmembrane region" description="Helical" evidence="1">
    <location>
        <begin position="31"/>
        <end position="52"/>
    </location>
</feature>
<name>A0A5F1YEW5_9LEPT</name>
<proteinExistence type="predicted"/>
<feature type="non-terminal residue" evidence="2">
    <location>
        <position position="90"/>
    </location>
</feature>
<sequence>MYIKAFKLSFLKHWKNEVEYYKTNNVNKARWLTFVTYLPVPIFHTFFLLEFLNNFFNNIYKQFIAPIIKIPNLNIYSIIAYFIFVSLFFT</sequence>
<accession>A0A5F1YEW5</accession>
<evidence type="ECO:0000313" key="2">
    <source>
        <dbReference type="EMBL" id="TGK37317.1"/>
    </source>
</evidence>
<comment type="caution">
    <text evidence="2">The sequence shown here is derived from an EMBL/GenBank/DDBJ whole genome shotgun (WGS) entry which is preliminary data.</text>
</comment>
<dbReference type="RefSeq" id="WP_135736136.1">
    <property type="nucleotide sequence ID" value="NZ_RQFA01000015.1"/>
</dbReference>
<reference evidence="2" key="1">
    <citation type="journal article" date="2019" name="PLoS Negl. Trop. Dis.">
        <title>Revisiting the worldwide diversity of Leptospira species in the environment.</title>
        <authorList>
            <person name="Vincent A.T."/>
            <person name="Schiettekatte O."/>
            <person name="Bourhy P."/>
            <person name="Veyrier F.J."/>
            <person name="Picardeau M."/>
        </authorList>
    </citation>
    <scope>NUCLEOTIDE SEQUENCE [LARGE SCALE GENOMIC DNA]</scope>
    <source>
        <strain evidence="2">201800299</strain>
    </source>
</reference>
<feature type="transmembrane region" description="Helical" evidence="1">
    <location>
        <begin position="73"/>
        <end position="89"/>
    </location>
</feature>
<evidence type="ECO:0000256" key="1">
    <source>
        <dbReference type="SAM" id="Phobius"/>
    </source>
</evidence>
<keyword evidence="1" id="KW-0812">Transmembrane</keyword>
<keyword evidence="1" id="KW-0472">Membrane</keyword>
<protein>
    <submittedName>
        <fullName evidence="2">Uncharacterized protein</fullName>
    </submittedName>
</protein>
<dbReference type="EMBL" id="RQFA01000015">
    <property type="protein sequence ID" value="TGK37317.1"/>
    <property type="molecule type" value="Genomic_DNA"/>
</dbReference>
<evidence type="ECO:0000313" key="3">
    <source>
        <dbReference type="Proteomes" id="UP000298277"/>
    </source>
</evidence>
<dbReference type="Proteomes" id="UP000298277">
    <property type="component" value="Unassembled WGS sequence"/>
</dbReference>
<keyword evidence="3" id="KW-1185">Reference proteome</keyword>
<keyword evidence="1" id="KW-1133">Transmembrane helix</keyword>
<dbReference type="AlphaFoldDB" id="A0A5F1YEW5"/>